<sequence length="132" mass="15182">MCDRRKEKKKRKRKACKVCLHALKISGTQQKEEIKRKEEGRKANGRRIKPISFSAAREDEEQKGRLNPFAAARQGHPGRMRTGQGVWGRTCTHKRMLSKTTFSRTGQDSLLFSVFCVRVCCSFSPCSSRRHL</sequence>
<feature type="compositionally biased region" description="Basic and acidic residues" evidence="1">
    <location>
        <begin position="30"/>
        <end position="42"/>
    </location>
</feature>
<protein>
    <submittedName>
        <fullName evidence="2">Uncharacterized protein</fullName>
    </submittedName>
</protein>
<evidence type="ECO:0000313" key="2">
    <source>
        <dbReference type="EMBL" id="GIX98799.1"/>
    </source>
</evidence>
<comment type="caution">
    <text evidence="2">The sequence shown here is derived from an EMBL/GenBank/DDBJ whole genome shotgun (WGS) entry which is preliminary data.</text>
</comment>
<feature type="region of interest" description="Disordered" evidence="1">
    <location>
        <begin position="30"/>
        <end position="63"/>
    </location>
</feature>
<dbReference type="Proteomes" id="UP001054945">
    <property type="component" value="Unassembled WGS sequence"/>
</dbReference>
<organism evidence="2 3">
    <name type="scientific">Caerostris extrusa</name>
    <name type="common">Bark spider</name>
    <name type="synonym">Caerostris bankana</name>
    <dbReference type="NCBI Taxonomy" id="172846"/>
    <lineage>
        <taxon>Eukaryota</taxon>
        <taxon>Metazoa</taxon>
        <taxon>Ecdysozoa</taxon>
        <taxon>Arthropoda</taxon>
        <taxon>Chelicerata</taxon>
        <taxon>Arachnida</taxon>
        <taxon>Araneae</taxon>
        <taxon>Araneomorphae</taxon>
        <taxon>Entelegynae</taxon>
        <taxon>Araneoidea</taxon>
        <taxon>Araneidae</taxon>
        <taxon>Caerostris</taxon>
    </lineage>
</organism>
<name>A0AAV4PNX2_CAEEX</name>
<keyword evidence="3" id="KW-1185">Reference proteome</keyword>
<dbReference type="EMBL" id="BPLR01004964">
    <property type="protein sequence ID" value="GIX98799.1"/>
    <property type="molecule type" value="Genomic_DNA"/>
</dbReference>
<evidence type="ECO:0000256" key="1">
    <source>
        <dbReference type="SAM" id="MobiDB-lite"/>
    </source>
</evidence>
<dbReference type="AlphaFoldDB" id="A0AAV4PNX2"/>
<gene>
    <name evidence="2" type="ORF">CEXT_771101</name>
</gene>
<proteinExistence type="predicted"/>
<accession>A0AAV4PNX2</accession>
<evidence type="ECO:0000313" key="3">
    <source>
        <dbReference type="Proteomes" id="UP001054945"/>
    </source>
</evidence>
<reference evidence="2 3" key="1">
    <citation type="submission" date="2021-06" db="EMBL/GenBank/DDBJ databases">
        <title>Caerostris extrusa draft genome.</title>
        <authorList>
            <person name="Kono N."/>
            <person name="Arakawa K."/>
        </authorList>
    </citation>
    <scope>NUCLEOTIDE SEQUENCE [LARGE SCALE GENOMIC DNA]</scope>
</reference>